<keyword evidence="4" id="KW-0472">Membrane</keyword>
<evidence type="ECO:0000256" key="2">
    <source>
        <dbReference type="ARBA" id="ARBA00006275"/>
    </source>
</evidence>
<evidence type="ECO:0000313" key="9">
    <source>
        <dbReference type="EMBL" id="MCX2738417.1"/>
    </source>
</evidence>
<feature type="domain" description="SusD-like N-terminal" evidence="8">
    <location>
        <begin position="25"/>
        <end position="228"/>
    </location>
</feature>
<dbReference type="InterPro" id="IPR011990">
    <property type="entry name" value="TPR-like_helical_dom_sf"/>
</dbReference>
<comment type="caution">
    <text evidence="9">The sequence shown here is derived from an EMBL/GenBank/DDBJ whole genome shotgun (WGS) entry which is preliminary data.</text>
</comment>
<evidence type="ECO:0000313" key="10">
    <source>
        <dbReference type="Proteomes" id="UP001207228"/>
    </source>
</evidence>
<evidence type="ECO:0000256" key="1">
    <source>
        <dbReference type="ARBA" id="ARBA00004442"/>
    </source>
</evidence>
<dbReference type="Pfam" id="PF14322">
    <property type="entry name" value="SusD-like_3"/>
    <property type="match status" value="1"/>
</dbReference>
<dbReference type="Proteomes" id="UP001207228">
    <property type="component" value="Unassembled WGS sequence"/>
</dbReference>
<feature type="chain" id="PRO_5046940476" evidence="6">
    <location>
        <begin position="22"/>
        <end position="464"/>
    </location>
</feature>
<dbReference type="Pfam" id="PF07980">
    <property type="entry name" value="SusD_RagB"/>
    <property type="match status" value="1"/>
</dbReference>
<comment type="subcellular location">
    <subcellularLocation>
        <location evidence="1">Cell outer membrane</location>
    </subcellularLocation>
</comment>
<feature type="signal peptide" evidence="6">
    <location>
        <begin position="1"/>
        <end position="21"/>
    </location>
</feature>
<evidence type="ECO:0000256" key="5">
    <source>
        <dbReference type="ARBA" id="ARBA00023237"/>
    </source>
</evidence>
<evidence type="ECO:0000256" key="6">
    <source>
        <dbReference type="SAM" id="SignalP"/>
    </source>
</evidence>
<dbReference type="Gene3D" id="1.25.40.900">
    <property type="match status" value="1"/>
</dbReference>
<proteinExistence type="inferred from homology"/>
<dbReference type="InterPro" id="IPR012944">
    <property type="entry name" value="SusD_RagB_dom"/>
</dbReference>
<dbReference type="EMBL" id="JAPFQO010000001">
    <property type="protein sequence ID" value="MCX2738417.1"/>
    <property type="molecule type" value="Genomic_DNA"/>
</dbReference>
<evidence type="ECO:0000256" key="3">
    <source>
        <dbReference type="ARBA" id="ARBA00022729"/>
    </source>
</evidence>
<dbReference type="Gene3D" id="1.25.40.390">
    <property type="match status" value="1"/>
</dbReference>
<evidence type="ECO:0000259" key="8">
    <source>
        <dbReference type="Pfam" id="PF14322"/>
    </source>
</evidence>
<organism evidence="9 10">
    <name type="scientific">Pontibacter anaerobius</name>
    <dbReference type="NCBI Taxonomy" id="2993940"/>
    <lineage>
        <taxon>Bacteria</taxon>
        <taxon>Pseudomonadati</taxon>
        <taxon>Bacteroidota</taxon>
        <taxon>Cytophagia</taxon>
        <taxon>Cytophagales</taxon>
        <taxon>Hymenobacteraceae</taxon>
        <taxon>Pontibacter</taxon>
    </lineage>
</organism>
<evidence type="ECO:0000259" key="7">
    <source>
        <dbReference type="Pfam" id="PF07980"/>
    </source>
</evidence>
<feature type="domain" description="RagB/SusD" evidence="7">
    <location>
        <begin position="337"/>
        <end position="464"/>
    </location>
</feature>
<keyword evidence="3 6" id="KW-0732">Signal</keyword>
<sequence length="464" mass="51488">MKKRYLNILLAGLLTTGMLSSCDKDFLDQSPYTGINSGEALLTDNDVLTALYATYSGLQSSDLYGRTIPVIGDLLADNTFVSTYNAGRYLEFEGYFFTRNTGNISGLWSDAYTVIARTNNIVDSEQTTVTDQANVDQYKGEAYAIRALMYFELVRHFADPYTENPNAAGVPIVLKTDKDSEPARNSVAEVYAQIQADLDKAIGLMTKTSNSGRFSQAAAKALKAKVSLNMGDYEQALMLADDVISNSGVPLVSYQNLVSYWASPRPSNVETLFEVISTETDNMGTNELGYIYHQGGYGDILANPELYDSYASTDARKNLIIKGKRNRGENPAYIVNKYSNISGDRDDKKVLRISEMYLIAAEAAYRLGDEVSALTYLNTLVAERDPSMVYVSTGEQLLQDIITERRKEMAFEGERLHTLNRLQRDIVARPDGPAEIPFSSDKRILPIPQTEIDANENIEQNPGY</sequence>
<reference evidence="9 10" key="1">
    <citation type="submission" date="2022-11" db="EMBL/GenBank/DDBJ databases">
        <title>The characterization of three novel Bacteroidetes species and genomic analysis of their roles in tidal elemental geochemical cycles.</title>
        <authorList>
            <person name="Ma K.-J."/>
        </authorList>
    </citation>
    <scope>NUCLEOTIDE SEQUENCE [LARGE SCALE GENOMIC DNA]</scope>
    <source>
        <strain evidence="9 10">M82</strain>
    </source>
</reference>
<keyword evidence="10" id="KW-1185">Reference proteome</keyword>
<dbReference type="InterPro" id="IPR033985">
    <property type="entry name" value="SusD-like_N"/>
</dbReference>
<protein>
    <submittedName>
        <fullName evidence="9">RagB/SusD family nutrient uptake outer membrane protein</fullName>
    </submittedName>
</protein>
<gene>
    <name evidence="9" type="ORF">OO017_00525</name>
</gene>
<comment type="similarity">
    <text evidence="2">Belongs to the SusD family.</text>
</comment>
<dbReference type="CDD" id="cd08977">
    <property type="entry name" value="SusD"/>
    <property type="match status" value="1"/>
</dbReference>
<dbReference type="PROSITE" id="PS51257">
    <property type="entry name" value="PROKAR_LIPOPROTEIN"/>
    <property type="match status" value="1"/>
</dbReference>
<dbReference type="RefSeq" id="WP_266050488.1">
    <property type="nucleotide sequence ID" value="NZ_JAPFQO010000001.1"/>
</dbReference>
<accession>A0ABT3RA93</accession>
<dbReference type="Gene3D" id="2.20.20.130">
    <property type="match status" value="1"/>
</dbReference>
<evidence type="ECO:0000256" key="4">
    <source>
        <dbReference type="ARBA" id="ARBA00023136"/>
    </source>
</evidence>
<dbReference type="SUPFAM" id="SSF48452">
    <property type="entry name" value="TPR-like"/>
    <property type="match status" value="1"/>
</dbReference>
<keyword evidence="5" id="KW-0998">Cell outer membrane</keyword>
<name>A0ABT3RA93_9BACT</name>